<proteinExistence type="predicted"/>
<name>A0ABT1QSK7_9GAMM</name>
<gene>
    <name evidence="1" type="ORF">NM961_11175</name>
</gene>
<evidence type="ECO:0000313" key="1">
    <source>
        <dbReference type="EMBL" id="MCQ4165273.1"/>
    </source>
</evidence>
<comment type="caution">
    <text evidence="1">The sequence shown here is derived from an EMBL/GenBank/DDBJ whole genome shotgun (WGS) entry which is preliminary data.</text>
</comment>
<dbReference type="Proteomes" id="UP001165498">
    <property type="component" value="Unassembled WGS sequence"/>
</dbReference>
<accession>A0ABT1QSK7</accession>
<organism evidence="1 2">
    <name type="scientific">Tahibacter harae</name>
    <dbReference type="NCBI Taxonomy" id="2963937"/>
    <lineage>
        <taxon>Bacteria</taxon>
        <taxon>Pseudomonadati</taxon>
        <taxon>Pseudomonadota</taxon>
        <taxon>Gammaproteobacteria</taxon>
        <taxon>Lysobacterales</taxon>
        <taxon>Rhodanobacteraceae</taxon>
        <taxon>Tahibacter</taxon>
    </lineage>
</organism>
<sequence>MRKASENFFESELRKSLHTAMVPGQIKEVGDSSVFFARLMDVYPVRGSKIDWKSVPESIEQIEEDDSLQIERFLGFFDEIVQRNGLTGEVVYVGDSATDFALQAPLKIMREALSELLAIPQHHYLIGGESSWCMCFTMEGAMGFGFRP</sequence>
<dbReference type="RefSeq" id="WP_255914394.1">
    <property type="nucleotide sequence ID" value="NZ_JANFQO010000008.1"/>
</dbReference>
<keyword evidence="2" id="KW-1185">Reference proteome</keyword>
<reference evidence="1" key="1">
    <citation type="submission" date="2022-07" db="EMBL/GenBank/DDBJ databases">
        <title>Tahibacter sp., a new gammaproteobacterium isolated from the silt sample collected at pig farm.</title>
        <authorList>
            <person name="Chen H."/>
        </authorList>
    </citation>
    <scope>NUCLEOTIDE SEQUENCE</scope>
    <source>
        <strain evidence="1">P2K</strain>
    </source>
</reference>
<dbReference type="EMBL" id="JANFQO010000008">
    <property type="protein sequence ID" value="MCQ4165273.1"/>
    <property type="molecule type" value="Genomic_DNA"/>
</dbReference>
<evidence type="ECO:0000313" key="2">
    <source>
        <dbReference type="Proteomes" id="UP001165498"/>
    </source>
</evidence>
<protein>
    <submittedName>
        <fullName evidence="1">Uncharacterized protein</fullName>
    </submittedName>
</protein>